<proteinExistence type="predicted"/>
<comment type="caution">
    <text evidence="2">The sequence shown here is derived from an EMBL/GenBank/DDBJ whole genome shotgun (WGS) entry which is preliminary data.</text>
</comment>
<dbReference type="Gene3D" id="3.40.50.410">
    <property type="entry name" value="von Willebrand factor, type A domain"/>
    <property type="match status" value="1"/>
</dbReference>
<evidence type="ECO:0000313" key="2">
    <source>
        <dbReference type="EMBL" id="MCP1727203.1"/>
    </source>
</evidence>
<dbReference type="RefSeq" id="WP_253446730.1">
    <property type="nucleotide sequence ID" value="NZ_JALJYF010000001.1"/>
</dbReference>
<dbReference type="InterPro" id="IPR036465">
    <property type="entry name" value="vWFA_dom_sf"/>
</dbReference>
<sequence>MDSLTHDNHPRMEAQPARGWFRVLFLVFLLPLLLPALLLGLLSGCGDNRAQQRAVVVLVDISGDYASEIEQVQALTNYVLADLNSGDSMAVAFIDNSSFSERNFIARTELDRRPSVATQQKRYLSGQLAEFLERFQVPSYHSDISGGVLLASEFLRESGAGERYLFLLSDLEEDLMPGMNRDMPLGLEGVEVIAVNVTRGRSDNYDPSAYQDRLSHWASRVEDSGGEWRVASDLARLERMAVLR</sequence>
<protein>
    <recommendedName>
        <fullName evidence="4">VWFA domain-containing protein</fullName>
    </recommendedName>
</protein>
<keyword evidence="1" id="KW-1133">Transmembrane helix</keyword>
<feature type="transmembrane region" description="Helical" evidence="1">
    <location>
        <begin position="20"/>
        <end position="42"/>
    </location>
</feature>
<organism evidence="2 3">
    <name type="scientific">Natronospira proteinivora</name>
    <dbReference type="NCBI Taxonomy" id="1807133"/>
    <lineage>
        <taxon>Bacteria</taxon>
        <taxon>Pseudomonadati</taxon>
        <taxon>Pseudomonadota</taxon>
        <taxon>Gammaproteobacteria</taxon>
        <taxon>Natronospirales</taxon>
        <taxon>Natronospiraceae</taxon>
        <taxon>Natronospira</taxon>
    </lineage>
</organism>
<reference evidence="2 3" key="1">
    <citation type="submission" date="2022-03" db="EMBL/GenBank/DDBJ databases">
        <title>Genomic Encyclopedia of Type Strains, Phase III (KMG-III): the genomes of soil and plant-associated and newly described type strains.</title>
        <authorList>
            <person name="Whitman W."/>
        </authorList>
    </citation>
    <scope>NUCLEOTIDE SEQUENCE [LARGE SCALE GENOMIC DNA]</scope>
    <source>
        <strain evidence="2 3">BSker1</strain>
    </source>
</reference>
<evidence type="ECO:0000256" key="1">
    <source>
        <dbReference type="SAM" id="Phobius"/>
    </source>
</evidence>
<evidence type="ECO:0000313" key="3">
    <source>
        <dbReference type="Proteomes" id="UP001523550"/>
    </source>
</evidence>
<keyword evidence="3" id="KW-1185">Reference proteome</keyword>
<name>A0ABT1GA77_9GAMM</name>
<dbReference type="Proteomes" id="UP001523550">
    <property type="component" value="Unassembled WGS sequence"/>
</dbReference>
<accession>A0ABT1GA77</accession>
<keyword evidence="1" id="KW-0812">Transmembrane</keyword>
<dbReference type="SUPFAM" id="SSF53300">
    <property type="entry name" value="vWA-like"/>
    <property type="match status" value="1"/>
</dbReference>
<keyword evidence="1" id="KW-0472">Membrane</keyword>
<evidence type="ECO:0008006" key="4">
    <source>
        <dbReference type="Google" id="ProtNLM"/>
    </source>
</evidence>
<gene>
    <name evidence="2" type="ORF">J2T60_001168</name>
</gene>
<dbReference type="EMBL" id="JALJYF010000001">
    <property type="protein sequence ID" value="MCP1727203.1"/>
    <property type="molecule type" value="Genomic_DNA"/>
</dbReference>